<evidence type="ECO:0000313" key="2">
    <source>
        <dbReference type="Proteomes" id="UP000825935"/>
    </source>
</evidence>
<protein>
    <submittedName>
        <fullName evidence="1">Uncharacterized protein</fullName>
    </submittedName>
</protein>
<gene>
    <name evidence="1" type="ORF">KP509_20G054000</name>
</gene>
<keyword evidence="2" id="KW-1185">Reference proteome</keyword>
<proteinExistence type="predicted"/>
<comment type="caution">
    <text evidence="1">The sequence shown here is derived from an EMBL/GenBank/DDBJ whole genome shotgun (WGS) entry which is preliminary data.</text>
</comment>
<dbReference type="AlphaFoldDB" id="A0A8T2SG51"/>
<dbReference type="EMBL" id="CM035425">
    <property type="protein sequence ID" value="KAH7331859.1"/>
    <property type="molecule type" value="Genomic_DNA"/>
</dbReference>
<accession>A0A8T2SG51</accession>
<reference evidence="1" key="1">
    <citation type="submission" date="2021-08" db="EMBL/GenBank/DDBJ databases">
        <title>WGS assembly of Ceratopteris richardii.</title>
        <authorList>
            <person name="Marchant D.B."/>
            <person name="Chen G."/>
            <person name="Jenkins J."/>
            <person name="Shu S."/>
            <person name="Leebens-Mack J."/>
            <person name="Grimwood J."/>
            <person name="Schmutz J."/>
            <person name="Soltis P."/>
            <person name="Soltis D."/>
            <person name="Chen Z.-H."/>
        </authorList>
    </citation>
    <scope>NUCLEOTIDE SEQUENCE</scope>
    <source>
        <strain evidence="1">Whitten #5841</strain>
        <tissue evidence="1">Leaf</tissue>
    </source>
</reference>
<sequence length="70" mass="7811">MSITDIIAHLATQNHHSADPSIIRATPEISYSLCNLYVTLQVYSLQVTMELYFPDGAPSTIAEILWTKLC</sequence>
<name>A0A8T2SG51_CERRI</name>
<evidence type="ECO:0000313" key="1">
    <source>
        <dbReference type="EMBL" id="KAH7331859.1"/>
    </source>
</evidence>
<organism evidence="1 2">
    <name type="scientific">Ceratopteris richardii</name>
    <name type="common">Triangle waterfern</name>
    <dbReference type="NCBI Taxonomy" id="49495"/>
    <lineage>
        <taxon>Eukaryota</taxon>
        <taxon>Viridiplantae</taxon>
        <taxon>Streptophyta</taxon>
        <taxon>Embryophyta</taxon>
        <taxon>Tracheophyta</taxon>
        <taxon>Polypodiopsida</taxon>
        <taxon>Polypodiidae</taxon>
        <taxon>Polypodiales</taxon>
        <taxon>Pteridineae</taxon>
        <taxon>Pteridaceae</taxon>
        <taxon>Parkerioideae</taxon>
        <taxon>Ceratopteris</taxon>
    </lineage>
</organism>
<dbReference type="Proteomes" id="UP000825935">
    <property type="component" value="Chromosome 20"/>
</dbReference>